<name>A0A5J4S5I0_9ZZZZ</name>
<accession>A0A5J4S5I0</accession>
<organism evidence="2">
    <name type="scientific">termite gut metagenome</name>
    <dbReference type="NCBI Taxonomy" id="433724"/>
    <lineage>
        <taxon>unclassified sequences</taxon>
        <taxon>metagenomes</taxon>
        <taxon>organismal metagenomes</taxon>
    </lineage>
</organism>
<feature type="region of interest" description="Disordered" evidence="1">
    <location>
        <begin position="284"/>
        <end position="309"/>
    </location>
</feature>
<sequence length="347" mass="40451">MKITIRGYITHKEAEHYSDCADRYAINTNSNRFAIADGVSKSFYPDIWADILVNNFVSSDKENEFSIKKCQSEWLEKVTEKVQSLDAKWYTKNAFVKKEAGLATLVTLRFENGKWLADALGDSFLFFVSKESIGFNDWIKLSSKPAPVVFDSFPDYYSSRNKEHGSEKTIDEQDLGAGTFYLMTDALSEWVFSQKEKIIEEIKKWDSQEEFERSINELRSLNKLNNDDSAILIIEIEDDERTELTYEKNQIQLIDKLIEKEKEEFTQQNTIEKKESFVEEVKVENQKNGETEFASEKLEEKKGSDKPRDLFKYQRNKVIDELDKLNPDARKEELINICKNYDISVTD</sequence>
<comment type="caution">
    <text evidence="2">The sequence shown here is derived from an EMBL/GenBank/DDBJ whole genome shotgun (WGS) entry which is preliminary data.</text>
</comment>
<evidence type="ECO:0008006" key="3">
    <source>
        <dbReference type="Google" id="ProtNLM"/>
    </source>
</evidence>
<dbReference type="EMBL" id="SNRY01000416">
    <property type="protein sequence ID" value="KAA6341042.1"/>
    <property type="molecule type" value="Genomic_DNA"/>
</dbReference>
<dbReference type="InterPro" id="IPR036457">
    <property type="entry name" value="PPM-type-like_dom_sf"/>
</dbReference>
<dbReference type="Gene3D" id="3.60.40.10">
    <property type="entry name" value="PPM-type phosphatase domain"/>
    <property type="match status" value="1"/>
</dbReference>
<proteinExistence type="predicted"/>
<evidence type="ECO:0000313" key="2">
    <source>
        <dbReference type="EMBL" id="KAA6341042.1"/>
    </source>
</evidence>
<reference evidence="2" key="1">
    <citation type="submission" date="2019-03" db="EMBL/GenBank/DDBJ databases">
        <title>Single cell metagenomics reveals metabolic interactions within the superorganism composed of flagellate Streblomastix strix and complex community of Bacteroidetes bacteria on its surface.</title>
        <authorList>
            <person name="Treitli S.C."/>
            <person name="Kolisko M."/>
            <person name="Husnik F."/>
            <person name="Keeling P."/>
            <person name="Hampl V."/>
        </authorList>
    </citation>
    <scope>NUCLEOTIDE SEQUENCE</scope>
    <source>
        <strain evidence="2">STM</strain>
    </source>
</reference>
<protein>
    <recommendedName>
        <fullName evidence="3">PPM-type phosphatase domain-containing protein</fullName>
    </recommendedName>
</protein>
<dbReference type="SUPFAM" id="SSF81606">
    <property type="entry name" value="PP2C-like"/>
    <property type="match status" value="1"/>
</dbReference>
<evidence type="ECO:0000256" key="1">
    <source>
        <dbReference type="SAM" id="MobiDB-lite"/>
    </source>
</evidence>
<gene>
    <name evidence="2" type="ORF">EZS27_011133</name>
</gene>
<dbReference type="AlphaFoldDB" id="A0A5J4S5I0"/>